<dbReference type="CDD" id="cd16345">
    <property type="entry name" value="LMWP_ArsC"/>
    <property type="match status" value="1"/>
</dbReference>
<evidence type="ECO:0000259" key="2">
    <source>
        <dbReference type="SMART" id="SM00226"/>
    </source>
</evidence>
<reference evidence="3" key="1">
    <citation type="submission" date="2013-12" db="EMBL/GenBank/DDBJ databases">
        <title>The complete genome sequence of Methanobacterium sp. BRM9.</title>
        <authorList>
            <consortium name="Pastoral Greenhouse Gas Research Consortium"/>
            <person name="Kelly W.J."/>
            <person name="Leahy S.C."/>
            <person name="Perry R."/>
            <person name="Li D."/>
            <person name="Altermann E."/>
            <person name="Lambie S.C."/>
            <person name="Attwood G.T."/>
        </authorList>
    </citation>
    <scope>NUCLEOTIDE SEQUENCE [LARGE SCALE GENOMIC DNA]</scope>
    <source>
        <strain evidence="3">BRM9</strain>
    </source>
</reference>
<dbReference type="AlphaFoldDB" id="A0A089ZC49"/>
<evidence type="ECO:0000313" key="4">
    <source>
        <dbReference type="EMBL" id="CEL24378.1"/>
    </source>
</evidence>
<keyword evidence="1" id="KW-0059">Arsenical resistance</keyword>
<dbReference type="Proteomes" id="UP000029661">
    <property type="component" value="Chromosome"/>
</dbReference>
<keyword evidence="6" id="KW-1185">Reference proteome</keyword>
<evidence type="ECO:0000313" key="3">
    <source>
        <dbReference type="EMBL" id="AIS32386.1"/>
    </source>
</evidence>
<dbReference type="GO" id="GO:0046685">
    <property type="term" value="P:response to arsenic-containing substance"/>
    <property type="evidence" value="ECO:0007669"/>
    <property type="project" value="UniProtKB-KW"/>
</dbReference>
<evidence type="ECO:0000313" key="5">
    <source>
        <dbReference type="Proteomes" id="UP000029661"/>
    </source>
</evidence>
<name>A0A089ZC49_METFO</name>
<evidence type="ECO:0000313" key="6">
    <source>
        <dbReference type="Proteomes" id="UP000062768"/>
    </source>
</evidence>
<dbReference type="EMBL" id="LN734822">
    <property type="protein sequence ID" value="CEL24378.1"/>
    <property type="molecule type" value="Genomic_DNA"/>
</dbReference>
<dbReference type="KEGG" id="mfc:BRM9_1574"/>
<accession>A0A089ZC49</accession>
<dbReference type="Gene3D" id="3.40.50.2300">
    <property type="match status" value="1"/>
</dbReference>
<proteinExistence type="predicted"/>
<dbReference type="PATRIC" id="fig|2162.10.peg.765"/>
<dbReference type="RefSeq" id="WP_048085364.1">
    <property type="nucleotide sequence ID" value="NZ_CP006933.1"/>
</dbReference>
<dbReference type="EMBL" id="CP006933">
    <property type="protein sequence ID" value="AIS32386.1"/>
    <property type="molecule type" value="Genomic_DNA"/>
</dbReference>
<dbReference type="InterPro" id="IPR023485">
    <property type="entry name" value="Ptyr_pPase"/>
</dbReference>
<evidence type="ECO:0000256" key="1">
    <source>
        <dbReference type="ARBA" id="ARBA00022849"/>
    </source>
</evidence>
<dbReference type="PANTHER" id="PTHR43428">
    <property type="entry name" value="ARSENATE REDUCTASE"/>
    <property type="match status" value="1"/>
</dbReference>
<dbReference type="SMART" id="SM00226">
    <property type="entry name" value="LMWPc"/>
    <property type="match status" value="1"/>
</dbReference>
<dbReference type="GeneID" id="26738993"/>
<dbReference type="OrthoDB" id="295776at2157"/>
<dbReference type="InterPro" id="IPR036196">
    <property type="entry name" value="Ptyr_pPase_sf"/>
</dbReference>
<sequence length="166" mass="19271">MEKERVLFMCIHNAARSQMAEGLFRDLYGDIFDVYSAGSEPHTVDPLAIKCMEDIGIDISHHRSKSLKEFEGQEFDYVVTVCGNPYNACPFFVGGKKYFKQPFEDPSVFEGTEEEKFELFLKIRDELREWLEDLYYSYMIPNDESCNFSGELEGCCGPRDKEFSCR</sequence>
<gene>
    <name evidence="3" type="primary">arsC</name>
    <name evidence="3" type="ORF">BRM9_1574</name>
    <name evidence="4" type="ORF">MB9_0735</name>
</gene>
<dbReference type="Proteomes" id="UP000062768">
    <property type="component" value="Chromosome I"/>
</dbReference>
<dbReference type="PANTHER" id="PTHR43428:SF1">
    <property type="entry name" value="ARSENATE REDUCTASE"/>
    <property type="match status" value="1"/>
</dbReference>
<dbReference type="SUPFAM" id="SSF52788">
    <property type="entry name" value="Phosphotyrosine protein phosphatases I"/>
    <property type="match status" value="1"/>
</dbReference>
<organism evidence="3 5">
    <name type="scientific">Methanobacterium formicicum</name>
    <dbReference type="NCBI Taxonomy" id="2162"/>
    <lineage>
        <taxon>Archaea</taxon>
        <taxon>Methanobacteriati</taxon>
        <taxon>Methanobacteriota</taxon>
        <taxon>Methanomada group</taxon>
        <taxon>Methanobacteria</taxon>
        <taxon>Methanobacteriales</taxon>
        <taxon>Methanobacteriaceae</taxon>
        <taxon>Methanobacterium</taxon>
    </lineage>
</organism>
<reference evidence="4" key="2">
    <citation type="submission" date="2014-09" db="EMBL/GenBank/DDBJ databases">
        <authorList>
            <person name="Bishop-Lilly K.A."/>
            <person name="Broomall S.M."/>
            <person name="Chain P.S."/>
            <person name="Chertkov O."/>
            <person name="Coyne S.R."/>
            <person name="Daligault H.E."/>
            <person name="Davenport K.W."/>
            <person name="Erkkila T."/>
            <person name="Frey K.G."/>
            <person name="Gibbons H.S."/>
            <person name="Gu W."/>
            <person name="Jaissle J."/>
            <person name="Johnson S.L."/>
            <person name="Koroleva G.I."/>
            <person name="Ladner J.T."/>
            <person name="Lo C.-C."/>
            <person name="Minogue T.D."/>
            <person name="Munk C."/>
            <person name="Palacios G.F."/>
            <person name="Redden C.L."/>
            <person name="Rosenzweig C.N."/>
            <person name="Scholz M.B."/>
            <person name="Teshima H."/>
            <person name="Xu Y."/>
        </authorList>
    </citation>
    <scope>NUCLEOTIDE SEQUENCE</scope>
    <source>
        <strain evidence="4">Mb9</strain>
    </source>
</reference>
<feature type="domain" description="Phosphotyrosine protein phosphatase I" evidence="2">
    <location>
        <begin position="4"/>
        <end position="137"/>
    </location>
</feature>
<dbReference type="Pfam" id="PF01451">
    <property type="entry name" value="LMWPc"/>
    <property type="match status" value="1"/>
</dbReference>
<protein>
    <submittedName>
        <fullName evidence="3">Arsenate reductase ArsC</fullName>
    </submittedName>
    <submittedName>
        <fullName evidence="4">Protein tyrosine phosphatase</fullName>
    </submittedName>
</protein>
<dbReference type="STRING" id="2162.BRM9_1574"/>